<dbReference type="InterPro" id="IPR007138">
    <property type="entry name" value="ABM_dom"/>
</dbReference>
<dbReference type="KEGG" id="spon:HME9304_02891"/>
<gene>
    <name evidence="2" type="ORF">HME9304_02891</name>
</gene>
<evidence type="ECO:0000313" key="3">
    <source>
        <dbReference type="Proteomes" id="UP000248536"/>
    </source>
</evidence>
<dbReference type="EMBL" id="CP030104">
    <property type="protein sequence ID" value="AWX45861.1"/>
    <property type="molecule type" value="Genomic_DNA"/>
</dbReference>
<evidence type="ECO:0000259" key="1">
    <source>
        <dbReference type="PROSITE" id="PS51725"/>
    </source>
</evidence>
<organism evidence="2 3">
    <name type="scientific">Flagellimonas maritima</name>
    <dbReference type="NCBI Taxonomy" id="1383885"/>
    <lineage>
        <taxon>Bacteria</taxon>
        <taxon>Pseudomonadati</taxon>
        <taxon>Bacteroidota</taxon>
        <taxon>Flavobacteriia</taxon>
        <taxon>Flavobacteriales</taxon>
        <taxon>Flavobacteriaceae</taxon>
        <taxon>Flagellimonas</taxon>
    </lineage>
</organism>
<dbReference type="PROSITE" id="PS51725">
    <property type="entry name" value="ABM"/>
    <property type="match status" value="1"/>
</dbReference>
<dbReference type="SUPFAM" id="SSF54909">
    <property type="entry name" value="Dimeric alpha+beta barrel"/>
    <property type="match status" value="1"/>
</dbReference>
<sequence>MLIRIVKLTFKPENIASFKQIFEESKPIILQFNGCTLLESYQDINNPNIFFTYSHWATESDLNNYRVSDFFKNVWGDTKKLFSEKPEAWSVERVQKISS</sequence>
<keyword evidence="3" id="KW-1185">Reference proteome</keyword>
<dbReference type="RefSeq" id="WP_112379212.1">
    <property type="nucleotide sequence ID" value="NZ_CP030104.1"/>
</dbReference>
<feature type="domain" description="ABM" evidence="1">
    <location>
        <begin position="2"/>
        <end position="93"/>
    </location>
</feature>
<protein>
    <recommendedName>
        <fullName evidence="1">ABM domain-containing protein</fullName>
    </recommendedName>
</protein>
<proteinExistence type="predicted"/>
<reference evidence="2 3" key="1">
    <citation type="submission" date="2018-06" db="EMBL/GenBank/DDBJ databases">
        <title>Spongiibacterium sp. HME9304 Genome sequencing and assembly.</title>
        <authorList>
            <person name="Kang H."/>
            <person name="Kim H."/>
            <person name="Joh K."/>
        </authorList>
    </citation>
    <scope>NUCLEOTIDE SEQUENCE [LARGE SCALE GENOMIC DNA]</scope>
    <source>
        <strain evidence="2 3">HME9304</strain>
    </source>
</reference>
<dbReference type="Pfam" id="PF03992">
    <property type="entry name" value="ABM"/>
    <property type="match status" value="1"/>
</dbReference>
<dbReference type="OrthoDB" id="1120859at2"/>
<name>A0A2Z4LVD3_9FLAO</name>
<evidence type="ECO:0000313" key="2">
    <source>
        <dbReference type="EMBL" id="AWX45861.1"/>
    </source>
</evidence>
<accession>A0A2Z4LVD3</accession>
<dbReference type="Gene3D" id="3.30.70.100">
    <property type="match status" value="1"/>
</dbReference>
<dbReference type="AlphaFoldDB" id="A0A2Z4LVD3"/>
<dbReference type="Proteomes" id="UP000248536">
    <property type="component" value="Chromosome"/>
</dbReference>
<dbReference type="InterPro" id="IPR011008">
    <property type="entry name" value="Dimeric_a/b-barrel"/>
</dbReference>